<feature type="transmembrane region" description="Helical" evidence="2">
    <location>
        <begin position="378"/>
        <end position="398"/>
    </location>
</feature>
<dbReference type="PANTHER" id="PTHR34730">
    <property type="entry name" value="UNNAMED PRODUCT"/>
    <property type="match status" value="1"/>
</dbReference>
<name>K0RG92_THAOC</name>
<organism evidence="3 4">
    <name type="scientific">Thalassiosira oceanica</name>
    <name type="common">Marine diatom</name>
    <dbReference type="NCBI Taxonomy" id="159749"/>
    <lineage>
        <taxon>Eukaryota</taxon>
        <taxon>Sar</taxon>
        <taxon>Stramenopiles</taxon>
        <taxon>Ochrophyta</taxon>
        <taxon>Bacillariophyta</taxon>
        <taxon>Coscinodiscophyceae</taxon>
        <taxon>Thalassiosirophycidae</taxon>
        <taxon>Thalassiosirales</taxon>
        <taxon>Thalassiosiraceae</taxon>
        <taxon>Thalassiosira</taxon>
    </lineage>
</organism>
<dbReference type="EMBL" id="AGNL01048401">
    <property type="protein sequence ID" value="EJK45592.1"/>
    <property type="molecule type" value="Genomic_DNA"/>
</dbReference>
<accession>K0RG92</accession>
<keyword evidence="2" id="KW-0472">Membrane</keyword>
<dbReference type="OMA" id="LNTECIS"/>
<dbReference type="InterPro" id="IPR007498">
    <property type="entry name" value="PqiA-like"/>
</dbReference>
<dbReference type="Pfam" id="PF04403">
    <property type="entry name" value="PqiA"/>
    <property type="match status" value="1"/>
</dbReference>
<feature type="region of interest" description="Disordered" evidence="1">
    <location>
        <begin position="1"/>
        <end position="86"/>
    </location>
</feature>
<comment type="caution">
    <text evidence="3">The sequence shown here is derived from an EMBL/GenBank/DDBJ whole genome shotgun (WGS) entry which is preliminary data.</text>
</comment>
<proteinExistence type="predicted"/>
<evidence type="ECO:0000256" key="2">
    <source>
        <dbReference type="SAM" id="Phobius"/>
    </source>
</evidence>
<feature type="transmembrane region" description="Helical" evidence="2">
    <location>
        <begin position="485"/>
        <end position="505"/>
    </location>
</feature>
<dbReference type="eggNOG" id="ENOG502TEPT">
    <property type="taxonomic scope" value="Eukaryota"/>
</dbReference>
<feature type="transmembrane region" description="Helical" evidence="2">
    <location>
        <begin position="338"/>
        <end position="357"/>
    </location>
</feature>
<dbReference type="PANTHER" id="PTHR34730:SF1">
    <property type="entry name" value="PARAQUAT-INDUCIBLE PROTEIN A"/>
    <property type="match status" value="1"/>
</dbReference>
<protein>
    <submittedName>
        <fullName evidence="3">Uncharacterized protein</fullName>
    </submittedName>
</protein>
<evidence type="ECO:0000256" key="1">
    <source>
        <dbReference type="SAM" id="MobiDB-lite"/>
    </source>
</evidence>
<gene>
    <name evidence="3" type="ORF">THAOC_35786</name>
</gene>
<feature type="transmembrane region" description="Helical" evidence="2">
    <location>
        <begin position="304"/>
        <end position="323"/>
    </location>
</feature>
<dbReference type="OrthoDB" id="46101at2759"/>
<evidence type="ECO:0000313" key="4">
    <source>
        <dbReference type="Proteomes" id="UP000266841"/>
    </source>
</evidence>
<reference evidence="3 4" key="1">
    <citation type="journal article" date="2012" name="Genome Biol.">
        <title>Genome and low-iron response of an oceanic diatom adapted to chronic iron limitation.</title>
        <authorList>
            <person name="Lommer M."/>
            <person name="Specht M."/>
            <person name="Roy A.S."/>
            <person name="Kraemer L."/>
            <person name="Andreson R."/>
            <person name="Gutowska M.A."/>
            <person name="Wolf J."/>
            <person name="Bergner S.V."/>
            <person name="Schilhabel M.B."/>
            <person name="Klostermeier U.C."/>
            <person name="Beiko R.G."/>
            <person name="Rosenstiel P."/>
            <person name="Hippler M."/>
            <person name="Laroche J."/>
        </authorList>
    </citation>
    <scope>NUCLEOTIDE SEQUENCE [LARGE SCALE GENOMIC DNA]</scope>
    <source>
        <strain evidence="3 4">CCMP1005</strain>
    </source>
</reference>
<keyword evidence="2" id="KW-1133">Transmembrane helix</keyword>
<sequence length="563" mass="62251">MPRPRRPNREAQHKLALSRPGGHTPDPLACSQRWAHGLRAPGTVRRDPEQPGSDAHGPRPPQPARARRGTGSPLLDPNPNNDTTAPVAKCDEADVEQYLFNGANSTRPVHSNYCSREYQNGDVTGCLLNTECISECFQETYGYSETCAECFVQIPVCSVMTGCTLFCAQDSFAPECVECNVPCGEEFDTCSGLPKLAPVEDEDPSIEDGDGGDVASNPAVMVEQCNSFDLDAVNTWYNVYNVTFVKSIDDAWNGEARLLAVIIVVFSGLWPYLKNVILVIIWYLPATRNTQSATLLWLSRLSKYTLVDVFAVMGILVGIQLQLNVGGTEAVTRAEPRFGIIAFFLATVWEYLQIELVKGMHERKIAPAESSNGAARLYFPRLWTPAVILLASVALYIAGAMSEVVYFQSTELQSICKRSYNLVTLGNALVNDLSLTSNSAAGMSWILYLSYVALNLAFPIGVHLMQAVFIFWWYRSKRLAKLIEYTLAIWCFACIEVMLIGIFAVEYKFPNLVNKIAGESNSAFLNIDSNLGVGFYILIVYSVVAGFLQYTLKIQHEEVSKSK</sequence>
<feature type="transmembrane region" description="Helical" evidence="2">
    <location>
        <begin position="258"/>
        <end position="284"/>
    </location>
</feature>
<keyword evidence="2" id="KW-0812">Transmembrane</keyword>
<feature type="transmembrane region" description="Helical" evidence="2">
    <location>
        <begin position="533"/>
        <end position="552"/>
    </location>
</feature>
<dbReference type="Proteomes" id="UP000266841">
    <property type="component" value="Unassembled WGS sequence"/>
</dbReference>
<evidence type="ECO:0000313" key="3">
    <source>
        <dbReference type="EMBL" id="EJK45592.1"/>
    </source>
</evidence>
<keyword evidence="4" id="KW-1185">Reference proteome</keyword>
<feature type="transmembrane region" description="Helical" evidence="2">
    <location>
        <begin position="445"/>
        <end position="473"/>
    </location>
</feature>
<dbReference type="AlphaFoldDB" id="K0RG92"/>